<name>A0A077X449_9FUNG</name>
<dbReference type="EMBL" id="LK023385">
    <property type="protein sequence ID" value="CDS13787.1"/>
    <property type="molecule type" value="Genomic_DNA"/>
</dbReference>
<keyword evidence="4" id="KW-0472">Membrane</keyword>
<feature type="compositionally biased region" description="Polar residues" evidence="3">
    <location>
        <begin position="42"/>
        <end position="52"/>
    </location>
</feature>
<feature type="region of interest" description="Disordered" evidence="3">
    <location>
        <begin position="1"/>
        <end position="58"/>
    </location>
</feature>
<evidence type="ECO:0000259" key="5">
    <source>
        <dbReference type="PROSITE" id="PS50850"/>
    </source>
</evidence>
<reference evidence="6" key="1">
    <citation type="journal article" date="2014" name="Genome Announc.">
        <title>De novo whole-genome sequence and genome annotation of Lichtheimia ramosa.</title>
        <authorList>
            <person name="Linde J."/>
            <person name="Schwartze V."/>
            <person name="Binder U."/>
            <person name="Lass-Florl C."/>
            <person name="Voigt K."/>
            <person name="Horn F."/>
        </authorList>
    </citation>
    <scope>NUCLEOTIDE SEQUENCE</scope>
    <source>
        <strain evidence="6">JMRC FSU:6197</strain>
    </source>
</reference>
<organism evidence="6">
    <name type="scientific">Lichtheimia ramosa</name>
    <dbReference type="NCBI Taxonomy" id="688394"/>
    <lineage>
        <taxon>Eukaryota</taxon>
        <taxon>Fungi</taxon>
        <taxon>Fungi incertae sedis</taxon>
        <taxon>Mucoromycota</taxon>
        <taxon>Mucoromycotina</taxon>
        <taxon>Mucoromycetes</taxon>
        <taxon>Mucorales</taxon>
        <taxon>Lichtheimiaceae</taxon>
        <taxon>Lichtheimia</taxon>
    </lineage>
</organism>
<keyword evidence="4" id="KW-1133">Transmembrane helix</keyword>
<feature type="compositionally biased region" description="Polar residues" evidence="3">
    <location>
        <begin position="1"/>
        <end position="15"/>
    </location>
</feature>
<feature type="transmembrane region" description="Helical" evidence="4">
    <location>
        <begin position="112"/>
        <end position="132"/>
    </location>
</feature>
<feature type="transmembrane region" description="Helical" evidence="4">
    <location>
        <begin position="139"/>
        <end position="159"/>
    </location>
</feature>
<feature type="transmembrane region" description="Helical" evidence="4">
    <location>
        <begin position="69"/>
        <end position="92"/>
    </location>
</feature>
<feature type="transmembrane region" description="Helical" evidence="4">
    <location>
        <begin position="229"/>
        <end position="252"/>
    </location>
</feature>
<dbReference type="PANTHER" id="PTHR11360:SF284">
    <property type="entry name" value="EG:103B4.3 PROTEIN-RELATED"/>
    <property type="match status" value="1"/>
</dbReference>
<evidence type="ECO:0000256" key="3">
    <source>
        <dbReference type="SAM" id="MobiDB-lite"/>
    </source>
</evidence>
<evidence type="ECO:0000313" key="6">
    <source>
        <dbReference type="EMBL" id="CDS13787.1"/>
    </source>
</evidence>
<evidence type="ECO:0000256" key="4">
    <source>
        <dbReference type="SAM" id="Phobius"/>
    </source>
</evidence>
<comment type="subcellular location">
    <subcellularLocation>
        <location evidence="1">Membrane</location>
        <topology evidence="1">Multi-pass membrane protein</topology>
    </subcellularLocation>
</comment>
<feature type="transmembrane region" description="Helical" evidence="4">
    <location>
        <begin position="165"/>
        <end position="185"/>
    </location>
</feature>
<dbReference type="GO" id="GO:0016020">
    <property type="term" value="C:membrane"/>
    <property type="evidence" value="ECO:0007669"/>
    <property type="project" value="UniProtKB-SubCell"/>
</dbReference>
<dbReference type="PROSITE" id="PS50850">
    <property type="entry name" value="MFS"/>
    <property type="match status" value="1"/>
</dbReference>
<dbReference type="Gene3D" id="1.20.1250.20">
    <property type="entry name" value="MFS general substrate transporter like domains"/>
    <property type="match status" value="1"/>
</dbReference>
<dbReference type="InterPro" id="IPR050327">
    <property type="entry name" value="Proton-linked_MCT"/>
</dbReference>
<evidence type="ECO:0000256" key="1">
    <source>
        <dbReference type="ARBA" id="ARBA00004141"/>
    </source>
</evidence>
<sequence>MEHQSSVSDIDNNHTMPKHHPLDKNGAVSQHDEDTLNIPLDNVQQSTDTPTKTGEEDPYWTEGLKNPGWLSTCALFLVTFSIFGILFCWGVFQPYYLDHVYAGQTDVFRIAFTGTSAQAITTLLGLPLSWVIRRIGYKGTMTIGMLLFPSSLILASFATQLWHVLITQGILLGVGAGFCFSSCFMLPSQWFIQKRGLVNGIGNTGSCVGALCLSPLAQHLIDTLGYRNALRVLGTIVFALLSLATLLARARYPPSSTPTIMQKSEKQSFRSSPLYSIPFALALVFSLLAPFGYVAPFYLMPTYTMQVVGSSASMGAALVSVGMATGVVSRLGFGFISDRIGQINTLFIVTLISGRYTSDVF</sequence>
<dbReference type="AlphaFoldDB" id="A0A077X449"/>
<keyword evidence="4" id="KW-0812">Transmembrane</keyword>
<accession>A0A077X449</accession>
<proteinExistence type="inferred from homology"/>
<dbReference type="InterPro" id="IPR020846">
    <property type="entry name" value="MFS_dom"/>
</dbReference>
<feature type="transmembrane region" description="Helical" evidence="4">
    <location>
        <begin position="314"/>
        <end position="333"/>
    </location>
</feature>
<evidence type="ECO:0000256" key="2">
    <source>
        <dbReference type="ARBA" id="ARBA00006727"/>
    </source>
</evidence>
<dbReference type="InterPro" id="IPR036259">
    <property type="entry name" value="MFS_trans_sf"/>
</dbReference>
<feature type="transmembrane region" description="Helical" evidence="4">
    <location>
        <begin position="197"/>
        <end position="217"/>
    </location>
</feature>
<dbReference type="OrthoDB" id="2286792at2759"/>
<feature type="domain" description="Major facilitator superfamily (MFS) profile" evidence="5">
    <location>
        <begin position="67"/>
        <end position="361"/>
    </location>
</feature>
<dbReference type="PANTHER" id="PTHR11360">
    <property type="entry name" value="MONOCARBOXYLATE TRANSPORTER"/>
    <property type="match status" value="1"/>
</dbReference>
<dbReference type="Pfam" id="PF07690">
    <property type="entry name" value="MFS_1"/>
    <property type="match status" value="1"/>
</dbReference>
<protein>
    <recommendedName>
        <fullName evidence="5">Major facilitator superfamily (MFS) profile domain-containing protein</fullName>
    </recommendedName>
</protein>
<dbReference type="SUPFAM" id="SSF103473">
    <property type="entry name" value="MFS general substrate transporter"/>
    <property type="match status" value="1"/>
</dbReference>
<comment type="similarity">
    <text evidence="2">Belongs to the major facilitator superfamily. Monocarboxylate porter (TC 2.A.1.13) family.</text>
</comment>
<gene>
    <name evidence="6" type="ORF">LRAMOSA05961</name>
</gene>
<feature type="transmembrane region" description="Helical" evidence="4">
    <location>
        <begin position="273"/>
        <end position="294"/>
    </location>
</feature>
<dbReference type="GO" id="GO:0022857">
    <property type="term" value="F:transmembrane transporter activity"/>
    <property type="evidence" value="ECO:0007669"/>
    <property type="project" value="InterPro"/>
</dbReference>
<dbReference type="InterPro" id="IPR011701">
    <property type="entry name" value="MFS"/>
</dbReference>